<evidence type="ECO:0000256" key="1">
    <source>
        <dbReference type="ARBA" id="ARBA00007905"/>
    </source>
</evidence>
<evidence type="ECO:0000259" key="4">
    <source>
        <dbReference type="Pfam" id="PF00248"/>
    </source>
</evidence>
<accession>A0ABV5VXJ6</accession>
<gene>
    <name evidence="5" type="ORF">ACFFNY_15805</name>
</gene>
<protein>
    <submittedName>
        <fullName evidence="5">Aldo/keto reductase</fullName>
    </submittedName>
</protein>
<proteinExistence type="inferred from homology"/>
<evidence type="ECO:0000256" key="3">
    <source>
        <dbReference type="ARBA" id="ARBA00023002"/>
    </source>
</evidence>
<dbReference type="Gene3D" id="3.20.20.100">
    <property type="entry name" value="NADP-dependent oxidoreductase domain"/>
    <property type="match status" value="1"/>
</dbReference>
<keyword evidence="3" id="KW-0560">Oxidoreductase</keyword>
<name>A0ABV5VXJ6_9BACL</name>
<dbReference type="PIRSF" id="PIRSF000097">
    <property type="entry name" value="AKR"/>
    <property type="match status" value="1"/>
</dbReference>
<feature type="domain" description="NADP-dependent oxidoreductase" evidence="4">
    <location>
        <begin position="16"/>
        <end position="261"/>
    </location>
</feature>
<organism evidence="5 6">
    <name type="scientific">Paenibacillus hodogayensis</name>
    <dbReference type="NCBI Taxonomy" id="279208"/>
    <lineage>
        <taxon>Bacteria</taxon>
        <taxon>Bacillati</taxon>
        <taxon>Bacillota</taxon>
        <taxon>Bacilli</taxon>
        <taxon>Bacillales</taxon>
        <taxon>Paenibacillaceae</taxon>
        <taxon>Paenibacillus</taxon>
    </lineage>
</organism>
<dbReference type="RefSeq" id="WP_344902571.1">
    <property type="nucleotide sequence ID" value="NZ_BAAAYO010000001.1"/>
</dbReference>
<dbReference type="Pfam" id="PF00248">
    <property type="entry name" value="Aldo_ket_red"/>
    <property type="match status" value="1"/>
</dbReference>
<dbReference type="PROSITE" id="PS00063">
    <property type="entry name" value="ALDOKETO_REDUCTASE_3"/>
    <property type="match status" value="1"/>
</dbReference>
<dbReference type="PRINTS" id="PR00069">
    <property type="entry name" value="ALDKETRDTASE"/>
</dbReference>
<evidence type="ECO:0000313" key="5">
    <source>
        <dbReference type="EMBL" id="MFB9753029.1"/>
    </source>
</evidence>
<evidence type="ECO:0000256" key="2">
    <source>
        <dbReference type="ARBA" id="ARBA00022857"/>
    </source>
</evidence>
<dbReference type="PROSITE" id="PS00798">
    <property type="entry name" value="ALDOKETO_REDUCTASE_1"/>
    <property type="match status" value="1"/>
</dbReference>
<dbReference type="Proteomes" id="UP001589619">
    <property type="component" value="Unassembled WGS sequence"/>
</dbReference>
<dbReference type="InterPro" id="IPR023210">
    <property type="entry name" value="NADP_OxRdtase_dom"/>
</dbReference>
<dbReference type="EMBL" id="JBHMAG010000012">
    <property type="protein sequence ID" value="MFB9753029.1"/>
    <property type="molecule type" value="Genomic_DNA"/>
</dbReference>
<evidence type="ECO:0000313" key="6">
    <source>
        <dbReference type="Proteomes" id="UP001589619"/>
    </source>
</evidence>
<dbReference type="CDD" id="cd19071">
    <property type="entry name" value="AKR_AKR1-5-like"/>
    <property type="match status" value="1"/>
</dbReference>
<dbReference type="InterPro" id="IPR020471">
    <property type="entry name" value="AKR"/>
</dbReference>
<dbReference type="InterPro" id="IPR036812">
    <property type="entry name" value="NAD(P)_OxRdtase_dom_sf"/>
</dbReference>
<keyword evidence="6" id="KW-1185">Reference proteome</keyword>
<dbReference type="PANTHER" id="PTHR43827:SF3">
    <property type="entry name" value="NADP-DEPENDENT OXIDOREDUCTASE DOMAIN-CONTAINING PROTEIN"/>
    <property type="match status" value="1"/>
</dbReference>
<comment type="similarity">
    <text evidence="1">Belongs to the aldo/keto reductase family.</text>
</comment>
<dbReference type="PANTHER" id="PTHR43827">
    <property type="entry name" value="2,5-DIKETO-D-GLUCONIC ACID REDUCTASE"/>
    <property type="match status" value="1"/>
</dbReference>
<comment type="caution">
    <text evidence="5">The sequence shown here is derived from an EMBL/GenBank/DDBJ whole genome shotgun (WGS) entry which is preliminary data.</text>
</comment>
<keyword evidence="2" id="KW-0521">NADP</keyword>
<dbReference type="SUPFAM" id="SSF51430">
    <property type="entry name" value="NAD(P)-linked oxidoreductase"/>
    <property type="match status" value="1"/>
</dbReference>
<reference evidence="5 6" key="1">
    <citation type="submission" date="2024-09" db="EMBL/GenBank/DDBJ databases">
        <authorList>
            <person name="Sun Q."/>
            <person name="Mori K."/>
        </authorList>
    </citation>
    <scope>NUCLEOTIDE SEQUENCE [LARGE SCALE GENOMIC DNA]</scope>
    <source>
        <strain evidence="5 6">JCM 12520</strain>
    </source>
</reference>
<dbReference type="InterPro" id="IPR018170">
    <property type="entry name" value="Aldo/ket_reductase_CS"/>
</dbReference>
<sequence length="288" mass="33379">MSRFMEAVNGVQIPQLGFGVYKIKQDKNGSFEKIIQEAIHAGYRHFDTARIYGNEEALGHAIGNSGIDRKDFFLTSKVWTTDLGYEQTIRAFEKSCKKLNTTYLDMYLIHFAGPHYIESWRALEDLYAEGKIRVIGVANFEIEHFEHVKKQAKVMPMINQIETHPAFQQQKLREYMARHHILHEAWGPLGQGNKSLFENDTLQTIARSHQKTVGQVVLRWHLNRDTIIIPKSSNPRRIKENMDLFDFDLSEEEMRQIAKLDTGKRNSVDPKGYQVNPIFVGLTKLFIK</sequence>